<dbReference type="Gene3D" id="3.90.1150.10">
    <property type="entry name" value="Aspartate Aminotransferase, domain 1"/>
    <property type="match status" value="1"/>
</dbReference>
<dbReference type="GO" id="GO:0030170">
    <property type="term" value="F:pyridoxal phosphate binding"/>
    <property type="evidence" value="ECO:0007669"/>
    <property type="project" value="UniProtKB-ARBA"/>
</dbReference>
<dbReference type="Pfam" id="PF01041">
    <property type="entry name" value="DegT_DnrJ_EryC1"/>
    <property type="match status" value="1"/>
</dbReference>
<dbReference type="Gene3D" id="3.40.640.10">
    <property type="entry name" value="Type I PLP-dependent aspartate aminotransferase-like (Major domain)"/>
    <property type="match status" value="1"/>
</dbReference>
<evidence type="ECO:0000313" key="7">
    <source>
        <dbReference type="Proteomes" id="UP000183508"/>
    </source>
</evidence>
<dbReference type="InterPro" id="IPR015424">
    <property type="entry name" value="PyrdxlP-dep_Trfase"/>
</dbReference>
<dbReference type="Proteomes" id="UP000183508">
    <property type="component" value="Unassembled WGS sequence"/>
</dbReference>
<keyword evidence="1 4" id="KW-0663">Pyridoxal phosphate</keyword>
<dbReference type="EMBL" id="FPBV01000020">
    <property type="protein sequence ID" value="SFV01709.1"/>
    <property type="molecule type" value="Genomic_DNA"/>
</dbReference>
<accession>A0A1I7KW72</accession>
<dbReference type="PANTHER" id="PTHR30244:SF36">
    <property type="entry name" value="3-OXO-GLUCOSE-6-PHOSPHATE:GLUTAMATE AMINOTRANSFERASE"/>
    <property type="match status" value="1"/>
</dbReference>
<keyword evidence="7" id="KW-1185">Reference proteome</keyword>
<dbReference type="RefSeq" id="WP_074955097.1">
    <property type="nucleotide sequence ID" value="NZ_FPBV01000020.1"/>
</dbReference>
<gene>
    <name evidence="6" type="ORF">SAMN05421543_12027</name>
</gene>
<evidence type="ECO:0000256" key="1">
    <source>
        <dbReference type="ARBA" id="ARBA00022898"/>
    </source>
</evidence>
<evidence type="ECO:0000256" key="2">
    <source>
        <dbReference type="ARBA" id="ARBA00037999"/>
    </source>
</evidence>
<dbReference type="FunFam" id="3.40.640.10:FF:000089">
    <property type="entry name" value="Aminotransferase, DegT/DnrJ/EryC1/StrS family"/>
    <property type="match status" value="1"/>
</dbReference>
<dbReference type="InterPro" id="IPR000653">
    <property type="entry name" value="DegT/StrS_aminotransferase"/>
</dbReference>
<evidence type="ECO:0000256" key="3">
    <source>
        <dbReference type="PIRSR" id="PIRSR000390-1"/>
    </source>
</evidence>
<dbReference type="PIRSF" id="PIRSF000390">
    <property type="entry name" value="PLP_StrS"/>
    <property type="match status" value="1"/>
</dbReference>
<name>A0A1I7KW72_9BACL</name>
<reference evidence="7" key="1">
    <citation type="submission" date="2016-10" db="EMBL/GenBank/DDBJ databases">
        <authorList>
            <person name="Varghese N."/>
        </authorList>
    </citation>
    <scope>NUCLEOTIDE SEQUENCE [LARGE SCALE GENOMIC DNA]</scope>
    <source>
        <strain evidence="7">DSM 17980</strain>
    </source>
</reference>
<dbReference type="InterPro" id="IPR015421">
    <property type="entry name" value="PyrdxlP-dep_Trfase_major"/>
</dbReference>
<evidence type="ECO:0000256" key="4">
    <source>
        <dbReference type="PIRSR" id="PIRSR000390-2"/>
    </source>
</evidence>
<sequence length="370" mass="40992">MKVPFMDLSDPSEEVRQELRTAVERVLNSGHYILGSEVSALEQEVPAYCGTRFGVAVGNGTDALVLSLYALGVGKGDEVITSPFTFFATVEAILQVGAVPVFADVDPHTFTITAKTVEARITRRTKAILPVHIFGLMADMPGLLQLAKAYRLLILEDACQAIGATWEGNGPGFYGNAATLSFFPTKNLGGCGDGGMILTQDAGLAQRLRRLRVHGSVQKYVHEEVGWNSRLDEIQAALLRVKLRKLDEWTERRRSLARRYDEGLRGLPLQVPVTPEQVRHVYHLYTIVTEPRDALKAALAKQGIETQVYYPLPMHLQPALRGLGYQPGDFPVAEHLAEHCLSLPLYPWLRTDHQDHVIESIRRFSANAES</sequence>
<dbReference type="STRING" id="392015.SAMN05421543_12027"/>
<feature type="active site" description="Proton acceptor" evidence="3">
    <location>
        <position position="186"/>
    </location>
</feature>
<dbReference type="CDD" id="cd00616">
    <property type="entry name" value="AHBA_syn"/>
    <property type="match status" value="1"/>
</dbReference>
<evidence type="ECO:0000256" key="5">
    <source>
        <dbReference type="RuleBase" id="RU004508"/>
    </source>
</evidence>
<protein>
    <submittedName>
        <fullName evidence="6">dTDP-4-amino-4,6-dideoxygalactose transaminase</fullName>
    </submittedName>
</protein>
<evidence type="ECO:0000313" key="6">
    <source>
        <dbReference type="EMBL" id="SFV01709.1"/>
    </source>
</evidence>
<dbReference type="eggNOG" id="COG0399">
    <property type="taxonomic scope" value="Bacteria"/>
</dbReference>
<dbReference type="AlphaFoldDB" id="A0A1I7KW72"/>
<proteinExistence type="inferred from homology"/>
<dbReference type="SUPFAM" id="SSF53383">
    <property type="entry name" value="PLP-dependent transferases"/>
    <property type="match status" value="1"/>
</dbReference>
<feature type="modified residue" description="N6-(pyridoxal phosphate)lysine" evidence="4">
    <location>
        <position position="186"/>
    </location>
</feature>
<comment type="similarity">
    <text evidence="2 5">Belongs to the DegT/DnrJ/EryC1 family.</text>
</comment>
<dbReference type="PANTHER" id="PTHR30244">
    <property type="entry name" value="TRANSAMINASE"/>
    <property type="match status" value="1"/>
</dbReference>
<organism evidence="6 7">
    <name type="scientific">Alicyclobacillus macrosporangiidus</name>
    <dbReference type="NCBI Taxonomy" id="392015"/>
    <lineage>
        <taxon>Bacteria</taxon>
        <taxon>Bacillati</taxon>
        <taxon>Bacillota</taxon>
        <taxon>Bacilli</taxon>
        <taxon>Bacillales</taxon>
        <taxon>Alicyclobacillaceae</taxon>
        <taxon>Alicyclobacillus</taxon>
    </lineage>
</organism>
<dbReference type="GO" id="GO:0008483">
    <property type="term" value="F:transaminase activity"/>
    <property type="evidence" value="ECO:0007669"/>
    <property type="project" value="TreeGrafter"/>
</dbReference>
<dbReference type="InterPro" id="IPR015422">
    <property type="entry name" value="PyrdxlP-dep_Trfase_small"/>
</dbReference>
<dbReference type="GO" id="GO:0000271">
    <property type="term" value="P:polysaccharide biosynthetic process"/>
    <property type="evidence" value="ECO:0007669"/>
    <property type="project" value="TreeGrafter"/>
</dbReference>